<dbReference type="RefSeq" id="WP_412442909.1">
    <property type="nucleotide sequence ID" value="NZ_CACRUT010000014.1"/>
</dbReference>
<organism evidence="1">
    <name type="scientific">Paraprevotella clara</name>
    <dbReference type="NCBI Taxonomy" id="454154"/>
    <lineage>
        <taxon>Bacteria</taxon>
        <taxon>Pseudomonadati</taxon>
        <taxon>Bacteroidota</taxon>
        <taxon>Bacteroidia</taxon>
        <taxon>Bacteroidales</taxon>
        <taxon>Prevotellaceae</taxon>
        <taxon>Paraprevotella</taxon>
    </lineage>
</organism>
<protein>
    <recommendedName>
        <fullName evidence="2">DUF5063 domain-containing protein</fullName>
    </recommendedName>
</protein>
<dbReference type="Pfam" id="PF16702">
    <property type="entry name" value="DUF5063"/>
    <property type="match status" value="1"/>
</dbReference>
<evidence type="ECO:0000313" key="1">
    <source>
        <dbReference type="EMBL" id="VYU13910.1"/>
    </source>
</evidence>
<dbReference type="EMBL" id="CACRUT010000014">
    <property type="protein sequence ID" value="VYU13910.1"/>
    <property type="molecule type" value="Genomic_DNA"/>
</dbReference>
<dbReference type="InterPro" id="IPR032025">
    <property type="entry name" value="DUF5063"/>
</dbReference>
<dbReference type="Gene3D" id="1.20.120.1550">
    <property type="entry name" value="Protein of unknown function DUF5063"/>
    <property type="match status" value="1"/>
</dbReference>
<accession>A0A6N3CAM0</accession>
<reference evidence="1" key="1">
    <citation type="submission" date="2019-11" db="EMBL/GenBank/DDBJ databases">
        <authorList>
            <person name="Feng L."/>
        </authorList>
    </citation>
    <scope>NUCLEOTIDE SEQUENCE</scope>
    <source>
        <strain evidence="1">PclaraLFYP37</strain>
    </source>
</reference>
<gene>
    <name evidence="1" type="ORF">PCLFYP37_02014</name>
</gene>
<dbReference type="AlphaFoldDB" id="A0A6N3CAM0"/>
<dbReference type="InterPro" id="IPR038312">
    <property type="entry name" value="DUF5063_sf"/>
</dbReference>
<proteinExistence type="predicted"/>
<name>A0A6N3CAM0_9BACT</name>
<evidence type="ECO:0008006" key="2">
    <source>
        <dbReference type="Google" id="ProtNLM"/>
    </source>
</evidence>
<sequence length="184" mass="21161">MNVNDKKTIVYSRNTVEFVTVAAEFCAYLEQSEGRKCRDFTDTVLKLLPLLYLKAALLEDIEGAEDFLPEAFVSEQDYEFVRLTLSALLGEKDDYLDFCNEGVKFSDEPAVKTISEDLADIYQALKNFVETYRIGLEENMYEAVAEVRNAFALYWGQTLTNAMRALHRVRYSPEDDEDEELDVD</sequence>